<feature type="region of interest" description="Disordered" evidence="1">
    <location>
        <begin position="70"/>
        <end position="169"/>
    </location>
</feature>
<dbReference type="AlphaFoldDB" id="A0A6A6PW52"/>
<evidence type="ECO:0000256" key="1">
    <source>
        <dbReference type="SAM" id="MobiDB-lite"/>
    </source>
</evidence>
<dbReference type="OrthoDB" id="10615705at2759"/>
<feature type="compositionally biased region" description="Low complexity" evidence="1">
    <location>
        <begin position="92"/>
        <end position="106"/>
    </location>
</feature>
<gene>
    <name evidence="2" type="ORF">BDY17DRAFT_125111</name>
</gene>
<keyword evidence="3" id="KW-1185">Reference proteome</keyword>
<feature type="compositionally biased region" description="Basic and acidic residues" evidence="1">
    <location>
        <begin position="110"/>
        <end position="119"/>
    </location>
</feature>
<protein>
    <submittedName>
        <fullName evidence="2">Uncharacterized protein</fullName>
    </submittedName>
</protein>
<feature type="compositionally biased region" description="Polar residues" evidence="1">
    <location>
        <begin position="70"/>
        <end position="84"/>
    </location>
</feature>
<feature type="compositionally biased region" description="Basic and acidic residues" evidence="1">
    <location>
        <begin position="132"/>
        <end position="162"/>
    </location>
</feature>
<accession>A0A6A6PW52</accession>
<proteinExistence type="predicted"/>
<dbReference type="Proteomes" id="UP000799767">
    <property type="component" value="Unassembled WGS sequence"/>
</dbReference>
<name>A0A6A6PW52_9PEZI</name>
<sequence>MSDTRSIRDAADLDEEFPPLAQSAEWMTVDPSILSHGAFALQNNMAALANRHDQYYRAILRKFIAYKATTRSSLRASGTPTSETPEPEHQDTSATPSPTSSVGSSVIETTESKDARSQEESAAAKQPETQAEDQRGHSEVDAKTEVEEAEEAKSEGDVREYEDVVVDPA</sequence>
<dbReference type="EMBL" id="MU001634">
    <property type="protein sequence ID" value="KAF2484272.1"/>
    <property type="molecule type" value="Genomic_DNA"/>
</dbReference>
<dbReference type="GeneID" id="54470353"/>
<evidence type="ECO:0000313" key="2">
    <source>
        <dbReference type="EMBL" id="KAF2484272.1"/>
    </source>
</evidence>
<dbReference type="RefSeq" id="XP_033590842.1">
    <property type="nucleotide sequence ID" value="XM_033729351.1"/>
</dbReference>
<evidence type="ECO:0000313" key="3">
    <source>
        <dbReference type="Proteomes" id="UP000799767"/>
    </source>
</evidence>
<organism evidence="2 3">
    <name type="scientific">Neohortaea acidophila</name>
    <dbReference type="NCBI Taxonomy" id="245834"/>
    <lineage>
        <taxon>Eukaryota</taxon>
        <taxon>Fungi</taxon>
        <taxon>Dikarya</taxon>
        <taxon>Ascomycota</taxon>
        <taxon>Pezizomycotina</taxon>
        <taxon>Dothideomycetes</taxon>
        <taxon>Dothideomycetidae</taxon>
        <taxon>Mycosphaerellales</taxon>
        <taxon>Teratosphaeriaceae</taxon>
        <taxon>Neohortaea</taxon>
    </lineage>
</organism>
<reference evidence="2" key="1">
    <citation type="journal article" date="2020" name="Stud. Mycol.">
        <title>101 Dothideomycetes genomes: a test case for predicting lifestyles and emergence of pathogens.</title>
        <authorList>
            <person name="Haridas S."/>
            <person name="Albert R."/>
            <person name="Binder M."/>
            <person name="Bloem J."/>
            <person name="Labutti K."/>
            <person name="Salamov A."/>
            <person name="Andreopoulos B."/>
            <person name="Baker S."/>
            <person name="Barry K."/>
            <person name="Bills G."/>
            <person name="Bluhm B."/>
            <person name="Cannon C."/>
            <person name="Castanera R."/>
            <person name="Culley D."/>
            <person name="Daum C."/>
            <person name="Ezra D."/>
            <person name="Gonzalez J."/>
            <person name="Henrissat B."/>
            <person name="Kuo A."/>
            <person name="Liang C."/>
            <person name="Lipzen A."/>
            <person name="Lutzoni F."/>
            <person name="Magnuson J."/>
            <person name="Mondo S."/>
            <person name="Nolan M."/>
            <person name="Ohm R."/>
            <person name="Pangilinan J."/>
            <person name="Park H.-J."/>
            <person name="Ramirez L."/>
            <person name="Alfaro M."/>
            <person name="Sun H."/>
            <person name="Tritt A."/>
            <person name="Yoshinaga Y."/>
            <person name="Zwiers L.-H."/>
            <person name="Turgeon B."/>
            <person name="Goodwin S."/>
            <person name="Spatafora J."/>
            <person name="Crous P."/>
            <person name="Grigoriev I."/>
        </authorList>
    </citation>
    <scope>NUCLEOTIDE SEQUENCE</scope>
    <source>
        <strain evidence="2">CBS 113389</strain>
    </source>
</reference>